<feature type="transmembrane region" description="Helical" evidence="1">
    <location>
        <begin position="122"/>
        <end position="146"/>
    </location>
</feature>
<evidence type="ECO:0000313" key="3">
    <source>
        <dbReference type="Proteomes" id="UP000235464"/>
    </source>
</evidence>
<keyword evidence="1" id="KW-1133">Transmembrane helix</keyword>
<organism evidence="2 3">
    <name type="scientific">Streptomyces chartreusis NRRL 3882</name>
    <dbReference type="NCBI Taxonomy" id="1079985"/>
    <lineage>
        <taxon>Bacteria</taxon>
        <taxon>Bacillati</taxon>
        <taxon>Actinomycetota</taxon>
        <taxon>Actinomycetes</taxon>
        <taxon>Kitasatosporales</taxon>
        <taxon>Streptomycetaceae</taxon>
        <taxon>Streptomyces</taxon>
    </lineage>
</organism>
<dbReference type="Proteomes" id="UP000235464">
    <property type="component" value="Chromosome I"/>
</dbReference>
<protein>
    <submittedName>
        <fullName evidence="2">Uncharacterized protein</fullName>
    </submittedName>
</protein>
<keyword evidence="1" id="KW-0812">Transmembrane</keyword>
<reference evidence="3" key="1">
    <citation type="submission" date="2017-11" db="EMBL/GenBank/DDBJ databases">
        <authorList>
            <person name="Wibberg D."/>
        </authorList>
    </citation>
    <scope>NUCLEOTIDE SEQUENCE [LARGE SCALE GENOMIC DNA]</scope>
</reference>
<evidence type="ECO:0000313" key="2">
    <source>
        <dbReference type="EMBL" id="SOR81138.1"/>
    </source>
</evidence>
<gene>
    <name evidence="2" type="ORF">SCNRRL3882_4590</name>
</gene>
<feature type="transmembrane region" description="Helical" evidence="1">
    <location>
        <begin position="62"/>
        <end position="83"/>
    </location>
</feature>
<proteinExistence type="predicted"/>
<keyword evidence="1" id="KW-0472">Membrane</keyword>
<dbReference type="EMBL" id="LT963352">
    <property type="protein sequence ID" value="SOR81138.1"/>
    <property type="molecule type" value="Genomic_DNA"/>
</dbReference>
<sequence length="176" mass="17839">MTAPPHRRDHGRMKKRGMLSAGVALVLGVPVAAWGLMGQQNHDGLPASELDYAYQPWDIGDGVAAGVGGLALVLAGLGATVLVRGARRGAMDRRWWGVLGPLVVVGLMAGVGWRILTAGVVGANIGAGLLLIFGTPVAAGLVLWALGRGVWLATRRHGNGGGAGGRRLGGFASGGV</sequence>
<evidence type="ECO:0000256" key="1">
    <source>
        <dbReference type="SAM" id="Phobius"/>
    </source>
</evidence>
<keyword evidence="3" id="KW-1185">Reference proteome</keyword>
<name>A0A2N9BCQ4_STRCX</name>
<accession>A0A2N9BCQ4</accession>
<dbReference type="AlphaFoldDB" id="A0A2N9BCQ4"/>
<feature type="transmembrane region" description="Helical" evidence="1">
    <location>
        <begin position="95"/>
        <end position="116"/>
    </location>
</feature>